<keyword evidence="11 12" id="KW-0472">Membrane</keyword>
<gene>
    <name evidence="13" type="ORF">KGM_206722</name>
</gene>
<feature type="transmembrane region" description="Helical" evidence="12">
    <location>
        <begin position="101"/>
        <end position="119"/>
    </location>
</feature>
<evidence type="ECO:0000256" key="8">
    <source>
        <dbReference type="ARBA" id="ARBA00022737"/>
    </source>
</evidence>
<reference evidence="13 14" key="1">
    <citation type="journal article" date="2011" name="Cell">
        <title>The monarch butterfly genome yields insights into long-distance migration.</title>
        <authorList>
            <person name="Zhan S."/>
            <person name="Merlin C."/>
            <person name="Boore J.L."/>
            <person name="Reppert S.M."/>
        </authorList>
    </citation>
    <scope>NUCLEOTIDE SEQUENCE [LARGE SCALE GENOMIC DNA]</scope>
    <source>
        <strain evidence="13">F-2</strain>
    </source>
</reference>
<evidence type="ECO:0000256" key="12">
    <source>
        <dbReference type="RuleBase" id="RU910715"/>
    </source>
</evidence>
<keyword evidence="5" id="KW-1003">Cell membrane</keyword>
<accession>A0A212ENU7</accession>
<keyword evidence="10" id="KW-0333">Golgi apparatus</keyword>
<feature type="transmembrane region" description="Helical" evidence="12">
    <location>
        <begin position="189"/>
        <end position="210"/>
    </location>
</feature>
<evidence type="ECO:0000313" key="13">
    <source>
        <dbReference type="EMBL" id="OWR43121.1"/>
    </source>
</evidence>
<evidence type="ECO:0000256" key="1">
    <source>
        <dbReference type="ARBA" id="ARBA00004651"/>
    </source>
</evidence>
<dbReference type="GO" id="GO:0005886">
    <property type="term" value="C:plasma membrane"/>
    <property type="evidence" value="ECO:0007669"/>
    <property type="project" value="UniProtKB-SubCell"/>
</dbReference>
<comment type="caution">
    <text evidence="13">The sequence shown here is derived from an EMBL/GenBank/DDBJ whole genome shotgun (WGS) entry which is preliminary data.</text>
</comment>
<dbReference type="eggNOG" id="KOG1623">
    <property type="taxonomic scope" value="Eukaryota"/>
</dbReference>
<dbReference type="GO" id="GO:0000139">
    <property type="term" value="C:Golgi membrane"/>
    <property type="evidence" value="ECO:0007669"/>
    <property type="project" value="UniProtKB-SubCell"/>
</dbReference>
<dbReference type="Proteomes" id="UP000007151">
    <property type="component" value="Unassembled WGS sequence"/>
</dbReference>
<dbReference type="KEGG" id="dpl:KGM_206722"/>
<evidence type="ECO:0000256" key="10">
    <source>
        <dbReference type="ARBA" id="ARBA00023034"/>
    </source>
</evidence>
<dbReference type="Pfam" id="PF03083">
    <property type="entry name" value="MtN3_slv"/>
    <property type="match status" value="2"/>
</dbReference>
<feature type="transmembrane region" description="Helical" evidence="12">
    <location>
        <begin position="131"/>
        <end position="150"/>
    </location>
</feature>
<organism evidence="13 14">
    <name type="scientific">Danaus plexippus plexippus</name>
    <dbReference type="NCBI Taxonomy" id="278856"/>
    <lineage>
        <taxon>Eukaryota</taxon>
        <taxon>Metazoa</taxon>
        <taxon>Ecdysozoa</taxon>
        <taxon>Arthropoda</taxon>
        <taxon>Hexapoda</taxon>
        <taxon>Insecta</taxon>
        <taxon>Pterygota</taxon>
        <taxon>Neoptera</taxon>
        <taxon>Endopterygota</taxon>
        <taxon>Lepidoptera</taxon>
        <taxon>Glossata</taxon>
        <taxon>Ditrysia</taxon>
        <taxon>Papilionoidea</taxon>
        <taxon>Nymphalidae</taxon>
        <taxon>Danainae</taxon>
        <taxon>Danaini</taxon>
        <taxon>Danaina</taxon>
        <taxon>Danaus</taxon>
        <taxon>Danaus</taxon>
    </lineage>
</organism>
<evidence type="ECO:0000256" key="7">
    <source>
        <dbReference type="ARBA" id="ARBA00022692"/>
    </source>
</evidence>
<proteinExistence type="inferred from homology"/>
<dbReference type="FunFam" id="1.20.1280.290:FF:000004">
    <property type="entry name" value="Sugar transporter SWEET"/>
    <property type="match status" value="1"/>
</dbReference>
<evidence type="ECO:0000256" key="9">
    <source>
        <dbReference type="ARBA" id="ARBA00022989"/>
    </source>
</evidence>
<dbReference type="AlphaFoldDB" id="A0A212ENU7"/>
<comment type="subcellular location">
    <subcellularLocation>
        <location evidence="1 12">Cell membrane</location>
        <topology evidence="1 12">Multi-pass membrane protein</topology>
    </subcellularLocation>
    <subcellularLocation>
        <location evidence="2">Golgi apparatus membrane</location>
        <topology evidence="2">Multi-pass membrane protein</topology>
    </subcellularLocation>
</comment>
<feature type="transmembrane region" description="Helical" evidence="12">
    <location>
        <begin position="162"/>
        <end position="183"/>
    </location>
</feature>
<evidence type="ECO:0000256" key="6">
    <source>
        <dbReference type="ARBA" id="ARBA00022597"/>
    </source>
</evidence>
<name>A0A212ENU7_DANPL</name>
<keyword evidence="9 12" id="KW-1133">Transmembrane helix</keyword>
<comment type="function">
    <text evidence="12">Mediates sugar transport across membranes.</text>
</comment>
<evidence type="ECO:0000313" key="14">
    <source>
        <dbReference type="Proteomes" id="UP000007151"/>
    </source>
</evidence>
<feature type="transmembrane region" description="Helical" evidence="12">
    <location>
        <begin position="74"/>
        <end position="94"/>
    </location>
</feature>
<keyword evidence="6 12" id="KW-0762">Sugar transport</keyword>
<protein>
    <recommendedName>
        <fullName evidence="12">Sugar transporter SWEET</fullName>
    </recommendedName>
</protein>
<dbReference type="PANTHER" id="PTHR10791">
    <property type="entry name" value="RAG1-ACTIVATING PROTEIN 1"/>
    <property type="match status" value="1"/>
</dbReference>
<evidence type="ECO:0000256" key="5">
    <source>
        <dbReference type="ARBA" id="ARBA00022475"/>
    </source>
</evidence>
<evidence type="ECO:0000256" key="4">
    <source>
        <dbReference type="ARBA" id="ARBA00022448"/>
    </source>
</evidence>
<evidence type="ECO:0000256" key="11">
    <source>
        <dbReference type="ARBA" id="ARBA00023136"/>
    </source>
</evidence>
<dbReference type="InterPro" id="IPR047664">
    <property type="entry name" value="SWEET"/>
</dbReference>
<keyword evidence="7 12" id="KW-0812">Transmembrane</keyword>
<keyword evidence="4 12" id="KW-0813">Transport</keyword>
<dbReference type="GO" id="GO:0051119">
    <property type="term" value="F:sugar transmembrane transporter activity"/>
    <property type="evidence" value="ECO:0007669"/>
    <property type="project" value="InterPro"/>
</dbReference>
<comment type="similarity">
    <text evidence="3 12">Belongs to the SWEET sugar transporter family.</text>
</comment>
<dbReference type="EMBL" id="AGBW02013618">
    <property type="protein sequence ID" value="OWR43121.1"/>
    <property type="molecule type" value="Genomic_DNA"/>
</dbReference>
<keyword evidence="14" id="KW-1185">Reference proteome</keyword>
<dbReference type="FunCoup" id="A0A212ENU7">
    <property type="interactions" value="174"/>
</dbReference>
<dbReference type="InterPro" id="IPR004316">
    <property type="entry name" value="SWEET_rpt"/>
</dbReference>
<feature type="transmembrane region" description="Helical" evidence="12">
    <location>
        <begin position="14"/>
        <end position="35"/>
    </location>
</feature>
<feature type="transmembrane region" description="Helical" evidence="12">
    <location>
        <begin position="47"/>
        <end position="68"/>
    </location>
</feature>
<dbReference type="OrthoDB" id="409725at2759"/>
<evidence type="ECO:0000256" key="3">
    <source>
        <dbReference type="ARBA" id="ARBA00007809"/>
    </source>
</evidence>
<evidence type="ECO:0000256" key="2">
    <source>
        <dbReference type="ARBA" id="ARBA00004653"/>
    </source>
</evidence>
<keyword evidence="8" id="KW-0677">Repeat</keyword>
<sequence length="224" mass="24998">MEVVSDILQPYKELVGTVAGIVTTGQMFSGSFICYDIYKQGNTKGTSIMVFIGGFIMSILNIKFGFILRDDMMIKVNFVGLMLNIVYLMVFFHYTAEKGQAWFNFGIGGAVSAGLIAYSEMEDPTLIENRFGTIITIFMFYLISSPLLGLKNIIKTKSTAGMPFPIIFSGTIVTFMWLLYGIILKNKFLVLQNTVALVLCSIQLSLFVIYPSKKSKEKKAKKSN</sequence>
<dbReference type="PANTHER" id="PTHR10791:SF5">
    <property type="entry name" value="SUGAR TRANSPORTER SWEET"/>
    <property type="match status" value="1"/>
</dbReference>
<dbReference type="Gene3D" id="1.20.1280.290">
    <property type="match status" value="2"/>
</dbReference>